<dbReference type="EMBL" id="CP041616">
    <property type="protein sequence ID" value="QDO88184.1"/>
    <property type="molecule type" value="Genomic_DNA"/>
</dbReference>
<dbReference type="PANTHER" id="PTHR43539:SF78">
    <property type="entry name" value="FLAVIN-CONTAINING MONOOXYGENASE"/>
    <property type="match status" value="1"/>
</dbReference>
<protein>
    <recommendedName>
        <fullName evidence="5">NAD(P)/FAD-dependent oxidoreductase</fullName>
    </recommendedName>
</protein>
<dbReference type="SUPFAM" id="SSF51905">
    <property type="entry name" value="FAD/NAD(P)-binding domain"/>
    <property type="match status" value="1"/>
</dbReference>
<keyword evidence="1" id="KW-0560">Oxidoreductase</keyword>
<keyword evidence="4" id="KW-1185">Reference proteome</keyword>
<name>A0A516G9H9_9MICO</name>
<dbReference type="InterPro" id="IPR036188">
    <property type="entry name" value="FAD/NAD-bd_sf"/>
</dbReference>
<dbReference type="Pfam" id="PF13738">
    <property type="entry name" value="Pyr_redox_3"/>
    <property type="match status" value="1"/>
</dbReference>
<dbReference type="PANTHER" id="PTHR43539">
    <property type="entry name" value="FLAVIN-BINDING MONOOXYGENASE-LIKE PROTEIN (AFU_ORTHOLOGUE AFUA_4G09220)"/>
    <property type="match status" value="1"/>
</dbReference>
<organism evidence="3 4">
    <name type="scientific">Ornithinimicrobium ciconiae</name>
    <dbReference type="NCBI Taxonomy" id="2594265"/>
    <lineage>
        <taxon>Bacteria</taxon>
        <taxon>Bacillati</taxon>
        <taxon>Actinomycetota</taxon>
        <taxon>Actinomycetes</taxon>
        <taxon>Micrococcales</taxon>
        <taxon>Ornithinimicrobiaceae</taxon>
        <taxon>Ornithinimicrobium</taxon>
    </lineage>
</organism>
<dbReference type="Proteomes" id="UP000315395">
    <property type="component" value="Chromosome"/>
</dbReference>
<proteinExistence type="predicted"/>
<evidence type="ECO:0000313" key="3">
    <source>
        <dbReference type="EMBL" id="QDO88184.1"/>
    </source>
</evidence>
<dbReference type="Gene3D" id="3.50.50.60">
    <property type="entry name" value="FAD/NAD(P)-binding domain"/>
    <property type="match status" value="1"/>
</dbReference>
<dbReference type="InterPro" id="IPR050982">
    <property type="entry name" value="Auxin_biosynth/cation_transpt"/>
</dbReference>
<sequence>MGHVTHRPHPADGWIGRCRAPCPAHHLQRAGREVLVLDRAARVGHRWRGHWDSLRLYSPAWADGLPCRPYPGPTWHFPSKDEFADYLEQYADELALPVRLGTRVLRVAPSAGSGYAVTADAGHLTADNVVIATGTFGTTPKVPDFADRIDPSIVCSCTPVNTEVPTSCRTARRSWSDGTPVRSRSRSAHHGSGS</sequence>
<evidence type="ECO:0000313" key="4">
    <source>
        <dbReference type="Proteomes" id="UP000315395"/>
    </source>
</evidence>
<evidence type="ECO:0000256" key="2">
    <source>
        <dbReference type="SAM" id="MobiDB-lite"/>
    </source>
</evidence>
<reference evidence="3 4" key="1">
    <citation type="submission" date="2019-07" db="EMBL/GenBank/DDBJ databases">
        <title>complete genome sequencing of Ornithinimicrobium sp. H23M54.</title>
        <authorList>
            <person name="Bae J.-W."/>
            <person name="Lee S.-Y."/>
        </authorList>
    </citation>
    <scope>NUCLEOTIDE SEQUENCE [LARGE SCALE GENOMIC DNA]</scope>
    <source>
        <strain evidence="3 4">H23M54</strain>
    </source>
</reference>
<evidence type="ECO:0008006" key="5">
    <source>
        <dbReference type="Google" id="ProtNLM"/>
    </source>
</evidence>
<gene>
    <name evidence="3" type="ORF">FNH13_07365</name>
</gene>
<feature type="region of interest" description="Disordered" evidence="2">
    <location>
        <begin position="170"/>
        <end position="194"/>
    </location>
</feature>
<dbReference type="GO" id="GO:0050660">
    <property type="term" value="F:flavin adenine dinucleotide binding"/>
    <property type="evidence" value="ECO:0007669"/>
    <property type="project" value="TreeGrafter"/>
</dbReference>
<dbReference type="GO" id="GO:0004497">
    <property type="term" value="F:monooxygenase activity"/>
    <property type="evidence" value="ECO:0007669"/>
    <property type="project" value="TreeGrafter"/>
</dbReference>
<evidence type="ECO:0000256" key="1">
    <source>
        <dbReference type="ARBA" id="ARBA00023002"/>
    </source>
</evidence>
<dbReference type="RefSeq" id="WP_143782859.1">
    <property type="nucleotide sequence ID" value="NZ_CP041616.1"/>
</dbReference>
<accession>A0A516G9H9</accession>
<dbReference type="AlphaFoldDB" id="A0A516G9H9"/>
<dbReference type="KEGG" id="orz:FNH13_07365"/>
<feature type="compositionally biased region" description="Basic residues" evidence="2">
    <location>
        <begin position="183"/>
        <end position="194"/>
    </location>
</feature>
<dbReference type="OrthoDB" id="9808049at2"/>